<dbReference type="InterPro" id="IPR011012">
    <property type="entry name" value="Longin-like_dom_sf"/>
</dbReference>
<evidence type="ECO:0000256" key="12">
    <source>
        <dbReference type="ARBA" id="ARBA00062489"/>
    </source>
</evidence>
<evidence type="ECO:0000256" key="9">
    <source>
        <dbReference type="ARBA" id="ARBA00023176"/>
    </source>
</evidence>
<evidence type="ECO:0000256" key="1">
    <source>
        <dbReference type="ARBA" id="ARBA00004180"/>
    </source>
</evidence>
<dbReference type="GO" id="GO:0006886">
    <property type="term" value="P:intracellular protein transport"/>
    <property type="evidence" value="ECO:0007669"/>
    <property type="project" value="InterPro"/>
</dbReference>
<keyword evidence="5" id="KW-0813">Transport</keyword>
<dbReference type="Pfam" id="PF01217">
    <property type="entry name" value="Clat_adaptor_s"/>
    <property type="match status" value="1"/>
</dbReference>
<dbReference type="InterPro" id="IPR044733">
    <property type="entry name" value="AP1_sigma"/>
</dbReference>
<dbReference type="FunFam" id="3.30.450.60:FF:000009">
    <property type="entry name" value="AP complex subunit sigma"/>
    <property type="match status" value="1"/>
</dbReference>
<evidence type="ECO:0000313" key="22">
    <source>
        <dbReference type="EMBL" id="KAB5559363.1"/>
    </source>
</evidence>
<evidence type="ECO:0000256" key="19">
    <source>
        <dbReference type="ARBA" id="ARBA00082346"/>
    </source>
</evidence>
<dbReference type="InterPro" id="IPR022775">
    <property type="entry name" value="AP_mu_sigma_su"/>
</dbReference>
<keyword evidence="7" id="KW-0333">Golgi apparatus</keyword>
<dbReference type="EMBL" id="VFJC01000012">
    <property type="protein sequence ID" value="KAB5559363.1"/>
    <property type="molecule type" value="Genomic_DNA"/>
</dbReference>
<keyword evidence="9" id="KW-0168">Coated pit</keyword>
<protein>
    <recommendedName>
        <fullName evidence="13">AP-1 complex subunit sigma-2</fullName>
    </recommendedName>
    <alternativeName>
        <fullName evidence="17">Adaptor protein complex AP-1 subunit sigma-1B</fullName>
    </alternativeName>
    <alternativeName>
        <fullName evidence="19">Adaptor-related protein complex 1 subunit sigma-1B</fullName>
    </alternativeName>
    <alternativeName>
        <fullName evidence="15">Clathrin assembly protein complex 1 sigma-1B small chain</fullName>
    </alternativeName>
    <alternativeName>
        <fullName evidence="18">Golgi adaptor HA1/AP1 adaptin sigma-1B subunit</fullName>
    </alternativeName>
    <alternativeName>
        <fullName evidence="20">Sigma 1B subunit of AP-1 clathrin</fullName>
    </alternativeName>
    <alternativeName>
        <fullName evidence="16">Sigma-adaptin 1B</fullName>
    </alternativeName>
    <alternativeName>
        <fullName evidence="14">Sigma1B-adaptin</fullName>
    </alternativeName>
</protein>
<gene>
    <name evidence="22" type="ORF">PHYPO_G00028160</name>
</gene>
<organism evidence="22 23">
    <name type="scientific">Pangasianodon hypophthalmus</name>
    <name type="common">Striped catfish</name>
    <name type="synonym">Helicophagus hypophthalmus</name>
    <dbReference type="NCBI Taxonomy" id="310915"/>
    <lineage>
        <taxon>Eukaryota</taxon>
        <taxon>Metazoa</taxon>
        <taxon>Chordata</taxon>
        <taxon>Craniata</taxon>
        <taxon>Vertebrata</taxon>
        <taxon>Euteleostomi</taxon>
        <taxon>Actinopterygii</taxon>
        <taxon>Neopterygii</taxon>
        <taxon>Teleostei</taxon>
        <taxon>Ostariophysi</taxon>
        <taxon>Siluriformes</taxon>
        <taxon>Pangasiidae</taxon>
        <taxon>Pangasianodon</taxon>
    </lineage>
</organism>
<dbReference type="PROSITE" id="PS00989">
    <property type="entry name" value="CLAT_ADAPTOR_S"/>
    <property type="match status" value="1"/>
</dbReference>
<dbReference type="CDD" id="cd14831">
    <property type="entry name" value="AP1_sigma"/>
    <property type="match status" value="1"/>
</dbReference>
<comment type="subcellular location">
    <subcellularLocation>
        <location evidence="1">Cytoplasmic vesicle membrane</location>
        <topology evidence="1">Peripheral membrane protein</topology>
        <orientation evidence="1">Cytoplasmic side</orientation>
    </subcellularLocation>
    <subcellularLocation>
        <location evidence="2">Golgi apparatus</location>
    </subcellularLocation>
    <subcellularLocation>
        <location evidence="3">Membrane</location>
        <location evidence="3">Clathrin-coated pit</location>
    </subcellularLocation>
</comment>
<evidence type="ECO:0000256" key="3">
    <source>
        <dbReference type="ARBA" id="ARBA00004600"/>
    </source>
</evidence>
<evidence type="ECO:0000256" key="4">
    <source>
        <dbReference type="ARBA" id="ARBA00006972"/>
    </source>
</evidence>
<proteinExistence type="inferred from homology"/>
<name>A0A5N5MXP5_PANHP</name>
<evidence type="ECO:0000256" key="10">
    <source>
        <dbReference type="ARBA" id="ARBA00023329"/>
    </source>
</evidence>
<dbReference type="InterPro" id="IPR000804">
    <property type="entry name" value="Clathrin_sm-chain_CS"/>
</dbReference>
<dbReference type="GO" id="GO:0035615">
    <property type="term" value="F:clathrin adaptor activity"/>
    <property type="evidence" value="ECO:0007669"/>
    <property type="project" value="InterPro"/>
</dbReference>
<evidence type="ECO:0000256" key="2">
    <source>
        <dbReference type="ARBA" id="ARBA00004555"/>
    </source>
</evidence>
<evidence type="ECO:0000256" key="20">
    <source>
        <dbReference type="ARBA" id="ARBA00083701"/>
    </source>
</evidence>
<dbReference type="GO" id="GO:0005905">
    <property type="term" value="C:clathrin-coated pit"/>
    <property type="evidence" value="ECO:0007669"/>
    <property type="project" value="UniProtKB-SubCell"/>
</dbReference>
<evidence type="ECO:0000256" key="15">
    <source>
        <dbReference type="ARBA" id="ARBA00078289"/>
    </source>
</evidence>
<dbReference type="GO" id="GO:0030121">
    <property type="term" value="C:AP-1 adaptor complex"/>
    <property type="evidence" value="ECO:0007669"/>
    <property type="project" value="InterPro"/>
</dbReference>
<keyword evidence="6" id="KW-0653">Protein transport</keyword>
<evidence type="ECO:0000256" key="7">
    <source>
        <dbReference type="ARBA" id="ARBA00023034"/>
    </source>
</evidence>
<comment type="similarity">
    <text evidence="4">Belongs to the adaptor complexes small subunit family.</text>
</comment>
<comment type="caution">
    <text evidence="22">The sequence shown here is derived from an EMBL/GenBank/DDBJ whole genome shotgun (WGS) entry which is preliminary data.</text>
</comment>
<evidence type="ECO:0000256" key="11">
    <source>
        <dbReference type="ARBA" id="ARBA00059060"/>
    </source>
</evidence>
<reference evidence="22 23" key="1">
    <citation type="submission" date="2019-06" db="EMBL/GenBank/DDBJ databases">
        <title>A chromosome-scale genome assembly of the striped catfish, Pangasianodon hypophthalmus.</title>
        <authorList>
            <person name="Wen M."/>
            <person name="Zahm M."/>
            <person name="Roques C."/>
            <person name="Cabau C."/>
            <person name="Klopp C."/>
            <person name="Donnadieu C."/>
            <person name="Jouanno E."/>
            <person name="Avarre J.-C."/>
            <person name="Campet M."/>
            <person name="Ha T.T.T."/>
            <person name="Dugue R."/>
            <person name="Lampietro C."/>
            <person name="Louis A."/>
            <person name="Herpin A."/>
            <person name="Echchiki A."/>
            <person name="Berthelot C."/>
            <person name="Parey E."/>
            <person name="Roest-Crollius H."/>
            <person name="Braasch I."/>
            <person name="Postlethwait J."/>
            <person name="Bobe J."/>
            <person name="Montfort J."/>
            <person name="Bouchez O."/>
            <person name="Begum T."/>
            <person name="Schartl M."/>
            <person name="Guiguen Y."/>
        </authorList>
    </citation>
    <scope>NUCLEOTIDE SEQUENCE [LARGE SCALE GENOMIC DNA]</scope>
    <source>
        <strain evidence="22 23">Indonesia</strain>
        <tissue evidence="22">Blood</tissue>
    </source>
</reference>
<evidence type="ECO:0000256" key="17">
    <source>
        <dbReference type="ARBA" id="ARBA00081799"/>
    </source>
</evidence>
<evidence type="ECO:0000256" key="5">
    <source>
        <dbReference type="ARBA" id="ARBA00022448"/>
    </source>
</evidence>
<dbReference type="AlphaFoldDB" id="A0A5N5MXP5"/>
<feature type="domain" description="AP complex mu/sigma subunit" evidence="21">
    <location>
        <begin position="109"/>
        <end position="248"/>
    </location>
</feature>
<evidence type="ECO:0000256" key="6">
    <source>
        <dbReference type="ARBA" id="ARBA00022927"/>
    </source>
</evidence>
<evidence type="ECO:0000259" key="21">
    <source>
        <dbReference type="Pfam" id="PF01217"/>
    </source>
</evidence>
<dbReference type="Gene3D" id="3.30.450.60">
    <property type="match status" value="1"/>
</dbReference>
<evidence type="ECO:0000256" key="16">
    <source>
        <dbReference type="ARBA" id="ARBA00079447"/>
    </source>
</evidence>
<dbReference type="PANTHER" id="PTHR11753">
    <property type="entry name" value="ADAPTOR COMPLEXES SMALL SUBUNIT FAMILY"/>
    <property type="match status" value="1"/>
</dbReference>
<accession>A0A5N5MXP5</accession>
<evidence type="ECO:0000256" key="13">
    <source>
        <dbReference type="ARBA" id="ARBA00074182"/>
    </source>
</evidence>
<dbReference type="SUPFAM" id="SSF64356">
    <property type="entry name" value="SNARE-like"/>
    <property type="match status" value="1"/>
</dbReference>
<evidence type="ECO:0000256" key="8">
    <source>
        <dbReference type="ARBA" id="ARBA00023136"/>
    </source>
</evidence>
<sequence length="265" mass="30643">MFMVSEGCTAVSIHRRDPTTDRHGGFDLLRSRPGPVHPSLGDLVVPSSLRSTISIPNLVRTPDRHRPLQPRTPELKRSASLSLPDGNLALFANQRYVFIIFARRITLKMQFMLLFSRQGKLRLQKWYVPLSDSQKKKISREVIQMVLARKPKMCSFLEWRDLKIVYKRYASLYFCCAVEDQENELITLEIIHRYVELLDKYFGSVCELDIIFNFEKAYYILDEFILGGEAQETSKKIVLKAIEQADMLQEEAEAPRSVLEEIGLT</sequence>
<evidence type="ECO:0000256" key="14">
    <source>
        <dbReference type="ARBA" id="ARBA00077033"/>
    </source>
</evidence>
<keyword evidence="10" id="KW-0968">Cytoplasmic vesicle</keyword>
<dbReference type="InterPro" id="IPR016635">
    <property type="entry name" value="AP_complex_ssu"/>
</dbReference>
<comment type="subunit">
    <text evidence="12">Adaptor protein complex 1 (AP-1) is a heterotetramer composed of two large adaptins (gamma-type subunit AP1G1 and beta-type subunit AP1B1), a medium adaptin (mu-type subunit AP1M1 or AP1M2) and a small adaptin (sigma-type subunit AP1S1 or AP1S2 or AP1S3). Binds to MUC1.</text>
</comment>
<evidence type="ECO:0000313" key="23">
    <source>
        <dbReference type="Proteomes" id="UP000327468"/>
    </source>
</evidence>
<keyword evidence="23" id="KW-1185">Reference proteome</keyword>
<comment type="function">
    <text evidence="11">Subunit of clathrin-associated adaptor protein complex 1 that plays a role in protein sorting in the late-Golgi/trans-Golgi network (TGN) and/or endosomes. The AP complexes mediate both the recruitment of clathrin to membranes and the recognition of sorting signals within the cytosolic tails of transmembrane cargo molecules.</text>
</comment>
<keyword evidence="8" id="KW-0472">Membrane</keyword>
<evidence type="ECO:0000256" key="18">
    <source>
        <dbReference type="ARBA" id="ARBA00081843"/>
    </source>
</evidence>
<dbReference type="Proteomes" id="UP000327468">
    <property type="component" value="Chromosome 11"/>
</dbReference>